<dbReference type="EMBL" id="AEAH01002901">
    <property type="protein sequence ID" value="EGH34797.1"/>
    <property type="molecule type" value="Genomic_DNA"/>
</dbReference>
<dbReference type="AlphaFoldDB" id="F3FX55"/>
<reference evidence="1 2" key="1">
    <citation type="journal article" date="2011" name="PLoS Pathog.">
        <title>Dynamic evolution of pathogenicity revealed by sequencing and comparative genomics of 19 Pseudomonas syringae isolates.</title>
        <authorList>
            <person name="Baltrus D.A."/>
            <person name="Nishimura M.T."/>
            <person name="Romanchuk A."/>
            <person name="Chang J.H."/>
            <person name="Mukhtar M.S."/>
            <person name="Cherkis K."/>
            <person name="Roach J."/>
            <person name="Grant S.R."/>
            <person name="Jones C.D."/>
            <person name="Dangl J.L."/>
        </authorList>
    </citation>
    <scope>NUCLEOTIDE SEQUENCE [LARGE SCALE GENOMIC DNA]</scope>
    <source>
        <strain evidence="2">M301072PT</strain>
    </source>
</reference>
<feature type="non-terminal residue" evidence="1">
    <location>
        <position position="74"/>
    </location>
</feature>
<proteinExistence type="predicted"/>
<name>F3FX55_PSESX</name>
<protein>
    <submittedName>
        <fullName evidence="1">Putative non-ribosomal peptide synthetase</fullName>
    </submittedName>
</protein>
<evidence type="ECO:0000313" key="2">
    <source>
        <dbReference type="Proteomes" id="UP000004471"/>
    </source>
</evidence>
<comment type="caution">
    <text evidence="1">The sequence shown here is derived from an EMBL/GenBank/DDBJ whole genome shotgun (WGS) entry which is preliminary data.</text>
</comment>
<gene>
    <name evidence="1" type="ORF">PSYJA_39845</name>
</gene>
<organism evidence="1 2">
    <name type="scientific">Pseudomonas syringae pv. japonica str. M301072</name>
    <dbReference type="NCBI Taxonomy" id="629262"/>
    <lineage>
        <taxon>Bacteria</taxon>
        <taxon>Pseudomonadati</taxon>
        <taxon>Pseudomonadota</taxon>
        <taxon>Gammaproteobacteria</taxon>
        <taxon>Pseudomonadales</taxon>
        <taxon>Pseudomonadaceae</taxon>
        <taxon>Pseudomonas</taxon>
        <taxon>Pseudomonas syringae</taxon>
    </lineage>
</organism>
<dbReference type="Proteomes" id="UP000004471">
    <property type="component" value="Unassembled WGS sequence"/>
</dbReference>
<evidence type="ECO:0000313" key="1">
    <source>
        <dbReference type="EMBL" id="EGH34797.1"/>
    </source>
</evidence>
<sequence>ERMRQVGLSADVRVLFSQPTLVALAAAVGGGQEIVVPANLIPKGGEHITPDMLPLVDLSQAAIDHIVATVPGGV</sequence>
<feature type="non-terminal residue" evidence="1">
    <location>
        <position position="1"/>
    </location>
</feature>
<accession>F3FX55</accession>